<dbReference type="InterPro" id="IPR044925">
    <property type="entry name" value="His-Me_finger_sf"/>
</dbReference>
<evidence type="ECO:0000259" key="1">
    <source>
        <dbReference type="Pfam" id="PF07463"/>
    </source>
</evidence>
<proteinExistence type="predicted"/>
<dbReference type="InterPro" id="IPR010902">
    <property type="entry name" value="NUMOD4"/>
</dbReference>
<dbReference type="OrthoDB" id="6631788at2"/>
<dbReference type="InterPro" id="IPR003615">
    <property type="entry name" value="HNH_nuc"/>
</dbReference>
<feature type="domain" description="NUMOD4" evidence="1">
    <location>
        <begin position="7"/>
        <end position="56"/>
    </location>
</feature>
<name>A0A366DMN8_9NOCA</name>
<dbReference type="STRING" id="1210090.GCA_001613185_00870"/>
<protein>
    <submittedName>
        <fullName evidence="3">NUMOD4 motif-containing protein</fullName>
    </submittedName>
</protein>
<dbReference type="AlphaFoldDB" id="A0A366DMN8"/>
<dbReference type="RefSeq" id="WP_084537330.1">
    <property type="nucleotide sequence ID" value="NZ_QNRE01000004.1"/>
</dbReference>
<keyword evidence="4" id="KW-1185">Reference proteome</keyword>
<dbReference type="Pfam" id="PF07463">
    <property type="entry name" value="NUMOD4"/>
    <property type="match status" value="1"/>
</dbReference>
<dbReference type="GO" id="GO:0016788">
    <property type="term" value="F:hydrolase activity, acting on ester bonds"/>
    <property type="evidence" value="ECO:0007669"/>
    <property type="project" value="InterPro"/>
</dbReference>
<evidence type="ECO:0000313" key="3">
    <source>
        <dbReference type="EMBL" id="RBO91367.1"/>
    </source>
</evidence>
<accession>A0A366DMN8</accession>
<reference evidence="3 4" key="1">
    <citation type="submission" date="2018-06" db="EMBL/GenBank/DDBJ databases">
        <title>Genomic Encyclopedia of Type Strains, Phase IV (KMG-IV): sequencing the most valuable type-strain genomes for metagenomic binning, comparative biology and taxonomic classification.</title>
        <authorList>
            <person name="Goeker M."/>
        </authorList>
    </citation>
    <scope>NUCLEOTIDE SEQUENCE [LARGE SCALE GENOMIC DNA]</scope>
    <source>
        <strain evidence="3 4">DSM 44599</strain>
    </source>
</reference>
<dbReference type="Gene3D" id="3.90.75.20">
    <property type="match status" value="1"/>
</dbReference>
<dbReference type="EMBL" id="QNRE01000004">
    <property type="protein sequence ID" value="RBO91367.1"/>
    <property type="molecule type" value="Genomic_DNA"/>
</dbReference>
<comment type="caution">
    <text evidence="3">The sequence shown here is derived from an EMBL/GenBank/DDBJ whole genome shotgun (WGS) entry which is preliminary data.</text>
</comment>
<evidence type="ECO:0000259" key="2">
    <source>
        <dbReference type="Pfam" id="PF13392"/>
    </source>
</evidence>
<sequence length="191" mass="21605">MRIPNAESWRDLPGWEGLYQASDHGRIRSLDRIIKHPRGNRRRGGVVLRPFLAGGYEKVYLCRDGTRTAAFVHALVAATFVGPRPPGHEVCHQNGHRRDNRASNLRFGTPSDNALDRVRHGTHNEAAKTQCPRGHRLIPVNLRSDQVRKGKRTCLACDRARSRLRRQAPSPARLQAVSDEIYRDITERNAA</sequence>
<dbReference type="Pfam" id="PF13392">
    <property type="entry name" value="HNH_3"/>
    <property type="match status" value="1"/>
</dbReference>
<feature type="domain" description="HNH nuclease" evidence="2">
    <location>
        <begin position="71"/>
        <end position="114"/>
    </location>
</feature>
<gene>
    <name evidence="3" type="ORF">DFR74_10469</name>
</gene>
<organism evidence="3 4">
    <name type="scientific">Nocardia puris</name>
    <dbReference type="NCBI Taxonomy" id="208602"/>
    <lineage>
        <taxon>Bacteria</taxon>
        <taxon>Bacillati</taxon>
        <taxon>Actinomycetota</taxon>
        <taxon>Actinomycetes</taxon>
        <taxon>Mycobacteriales</taxon>
        <taxon>Nocardiaceae</taxon>
        <taxon>Nocardia</taxon>
    </lineage>
</organism>
<dbReference type="Proteomes" id="UP000252586">
    <property type="component" value="Unassembled WGS sequence"/>
</dbReference>
<evidence type="ECO:0000313" key="4">
    <source>
        <dbReference type="Proteomes" id="UP000252586"/>
    </source>
</evidence>
<dbReference type="SUPFAM" id="SSF54060">
    <property type="entry name" value="His-Me finger endonucleases"/>
    <property type="match status" value="1"/>
</dbReference>